<comment type="caution">
    <text evidence="3">The sequence shown here is derived from an EMBL/GenBank/DDBJ whole genome shotgun (WGS) entry which is preliminary data.</text>
</comment>
<sequence>MSIVWPITGLYMPFFGWLAWWYLGRNHFHKRAPALRIPQHAGGHLLLWQRVFTSTSLCAAACVLGTSATVPLLILLQHLAIVTPLWLEGVYCLLLSLLLGVLFQFLIIRQTRSLRVIPALLLACRSQTFPLVIYQLGILFTMSLALKFVLHDQVNPMLLLFWFMLQVAMIAGFLFSWPASTFLLKHGKKAAL</sequence>
<evidence type="ECO:0000256" key="1">
    <source>
        <dbReference type="SAM" id="Phobius"/>
    </source>
</evidence>
<reference evidence="4" key="2">
    <citation type="submission" date="2023-07" db="EMBL/GenBank/DDBJ databases">
        <title>Genome mining of underrepresented organisms for secondary metabolites.</title>
        <authorList>
            <person name="D'Agostino P.M."/>
        </authorList>
    </citation>
    <scope>NUCLEOTIDE SEQUENCE [LARGE SCALE GENOMIC DNA]</scope>
    <source>
        <strain evidence="4">WS4403</strain>
    </source>
</reference>
<keyword evidence="1" id="KW-0472">Membrane</keyword>
<feature type="transmembrane region" description="Helical" evidence="1">
    <location>
        <begin position="129"/>
        <end position="149"/>
    </location>
</feature>
<evidence type="ECO:0000313" key="4">
    <source>
        <dbReference type="Proteomes" id="UP001195624"/>
    </source>
</evidence>
<accession>A0ABS4PDI2</accession>
<feature type="transmembrane region" description="Helical" evidence="1">
    <location>
        <begin position="85"/>
        <end position="108"/>
    </location>
</feature>
<feature type="domain" description="DUF4396" evidence="2">
    <location>
        <begin position="48"/>
        <end position="189"/>
    </location>
</feature>
<feature type="transmembrane region" description="Helical" evidence="1">
    <location>
        <begin position="6"/>
        <end position="23"/>
    </location>
</feature>
<feature type="transmembrane region" description="Helical" evidence="1">
    <location>
        <begin position="161"/>
        <end position="184"/>
    </location>
</feature>
<dbReference type="InterPro" id="IPR025509">
    <property type="entry name" value="DUF4396"/>
</dbReference>
<gene>
    <name evidence="3" type="ORF">J2125_003880</name>
</gene>
<keyword evidence="1" id="KW-0812">Transmembrane</keyword>
<dbReference type="Pfam" id="PF14342">
    <property type="entry name" value="DUF4396"/>
    <property type="match status" value="1"/>
</dbReference>
<name>A0ABS4PDI2_9GAMM</name>
<dbReference type="EMBL" id="JAGGMQ010000001">
    <property type="protein sequence ID" value="MBP2170688.1"/>
    <property type="molecule type" value="Genomic_DNA"/>
</dbReference>
<evidence type="ECO:0000313" key="3">
    <source>
        <dbReference type="EMBL" id="MBP2170688.1"/>
    </source>
</evidence>
<organism evidence="3 4">
    <name type="scientific">Winslowiella toletana</name>
    <dbReference type="NCBI Taxonomy" id="92490"/>
    <lineage>
        <taxon>Bacteria</taxon>
        <taxon>Pseudomonadati</taxon>
        <taxon>Pseudomonadota</taxon>
        <taxon>Gammaproteobacteria</taxon>
        <taxon>Enterobacterales</taxon>
        <taxon>Erwiniaceae</taxon>
        <taxon>Winslowiella</taxon>
    </lineage>
</organism>
<evidence type="ECO:0000259" key="2">
    <source>
        <dbReference type="Pfam" id="PF14342"/>
    </source>
</evidence>
<dbReference type="Proteomes" id="UP001195624">
    <property type="component" value="Unassembled WGS sequence"/>
</dbReference>
<feature type="transmembrane region" description="Helical" evidence="1">
    <location>
        <begin position="57"/>
        <end position="79"/>
    </location>
</feature>
<keyword evidence="4" id="KW-1185">Reference proteome</keyword>
<keyword evidence="1" id="KW-1133">Transmembrane helix</keyword>
<proteinExistence type="predicted"/>
<reference evidence="3 4" key="1">
    <citation type="submission" date="2021-03" db="EMBL/GenBank/DDBJ databases">
        <authorList>
            <person name="D'Agostino P."/>
            <person name="Huntemann M."/>
            <person name="Clum A."/>
            <person name="Spunde A."/>
            <person name="Palaniappan K."/>
            <person name="Ritter S."/>
            <person name="Mikhailova N."/>
            <person name="Chen I.-M."/>
            <person name="Stamatis D."/>
            <person name="Reddy T."/>
            <person name="O'Malley R."/>
            <person name="Daum C."/>
            <person name="Shapiro N."/>
            <person name="Ivanova N."/>
            <person name="Kyrpides N."/>
            <person name="Woyke T."/>
        </authorList>
    </citation>
    <scope>NUCLEOTIDE SEQUENCE [LARGE SCALE GENOMIC DNA]</scope>
    <source>
        <strain evidence="3 4">WS4403</strain>
    </source>
</reference>
<protein>
    <submittedName>
        <fullName evidence="3">Membrane protein CcdC involved in cytochrome C biogenesis</fullName>
    </submittedName>
</protein>